<dbReference type="EMBL" id="DVHA01000100">
    <property type="protein sequence ID" value="HIR60537.1"/>
    <property type="molecule type" value="Genomic_DNA"/>
</dbReference>
<dbReference type="Proteomes" id="UP000824241">
    <property type="component" value="Unassembled WGS sequence"/>
</dbReference>
<gene>
    <name evidence="2" type="ORF">IAB37_03070</name>
</gene>
<name>A0A9D1DWX4_9FIRM</name>
<protein>
    <submittedName>
        <fullName evidence="2">Uncharacterized protein</fullName>
    </submittedName>
</protein>
<evidence type="ECO:0000313" key="2">
    <source>
        <dbReference type="EMBL" id="HIR60537.1"/>
    </source>
</evidence>
<comment type="caution">
    <text evidence="2">The sequence shown here is derived from an EMBL/GenBank/DDBJ whole genome shotgun (WGS) entry which is preliminary data.</text>
</comment>
<feature type="compositionally biased region" description="Basic and acidic residues" evidence="1">
    <location>
        <begin position="367"/>
        <end position="376"/>
    </location>
</feature>
<proteinExistence type="predicted"/>
<organism evidence="2 3">
    <name type="scientific">Candidatus Faecivivens stercoravium</name>
    <dbReference type="NCBI Taxonomy" id="2840803"/>
    <lineage>
        <taxon>Bacteria</taxon>
        <taxon>Bacillati</taxon>
        <taxon>Bacillota</taxon>
        <taxon>Clostridia</taxon>
        <taxon>Eubacteriales</taxon>
        <taxon>Oscillospiraceae</taxon>
        <taxon>Oscillospiraceae incertae sedis</taxon>
        <taxon>Candidatus Faecivivens</taxon>
    </lineage>
</organism>
<reference evidence="2" key="2">
    <citation type="journal article" date="2021" name="PeerJ">
        <title>Extensive microbial diversity within the chicken gut microbiome revealed by metagenomics and culture.</title>
        <authorList>
            <person name="Gilroy R."/>
            <person name="Ravi A."/>
            <person name="Getino M."/>
            <person name="Pursley I."/>
            <person name="Horton D.L."/>
            <person name="Alikhan N.F."/>
            <person name="Baker D."/>
            <person name="Gharbi K."/>
            <person name="Hall N."/>
            <person name="Watson M."/>
            <person name="Adriaenssens E.M."/>
            <person name="Foster-Nyarko E."/>
            <person name="Jarju S."/>
            <person name="Secka A."/>
            <person name="Antonio M."/>
            <person name="Oren A."/>
            <person name="Chaudhuri R.R."/>
            <person name="La Ragione R."/>
            <person name="Hildebrand F."/>
            <person name="Pallen M.J."/>
        </authorList>
    </citation>
    <scope>NUCLEOTIDE SEQUENCE</scope>
    <source>
        <strain evidence="2">CHK189-12415</strain>
    </source>
</reference>
<dbReference type="AlphaFoldDB" id="A0A9D1DWX4"/>
<evidence type="ECO:0000313" key="3">
    <source>
        <dbReference type="Proteomes" id="UP000824241"/>
    </source>
</evidence>
<feature type="region of interest" description="Disordered" evidence="1">
    <location>
        <begin position="363"/>
        <end position="408"/>
    </location>
</feature>
<reference evidence="2" key="1">
    <citation type="submission" date="2020-10" db="EMBL/GenBank/DDBJ databases">
        <authorList>
            <person name="Gilroy R."/>
        </authorList>
    </citation>
    <scope>NUCLEOTIDE SEQUENCE</scope>
    <source>
        <strain evidence="2">CHK189-12415</strain>
    </source>
</reference>
<sequence>MQPLTLKNLRDFLMEEGRGEALCLAPDPVWDEGEEHYFCTPVGAKIIGSAGVDGIHFCQIPGAERVYAVSPMNGEGERVHPVAENLGDFCRLLLACGSTAAIEQAWQWNKEEFIRFVGEDQPDAEGRAALEALAERFSLGRMEDPYDYMAKVREGFSESDLIYPAEEGTEPAQLEEPDHFPSFYGDTVRFPPVGRPIPFQWGGKEAYVLGYGVIDGWFIVDVAFHWTNEMIDQLLKAQSWDGFEVSIDTRLAAGSPNSFRGCSVTYFPEYVKRDAEWRQMASAGRMIWHYSLRASQNWVIHRQGFRWEEGFGGPAVLTVAHEEYWKEAARFTVTAAGQVFTLPHPDGGELTLRVTAFEPEDIGEQLPGERDGEPHKLRSMGYTLSPDPGKERVRLQDTAPSDPYRGADGPTAAFIGVIGPDIAASSSLRFEVPESVTWSYQFQYQDPEKVEILLPTE</sequence>
<accession>A0A9D1DWX4</accession>
<evidence type="ECO:0000256" key="1">
    <source>
        <dbReference type="SAM" id="MobiDB-lite"/>
    </source>
</evidence>